<dbReference type="Proteomes" id="UP001060504">
    <property type="component" value="Unassembled WGS sequence"/>
</dbReference>
<keyword evidence="3" id="KW-1185">Reference proteome</keyword>
<evidence type="ECO:0000313" key="3">
    <source>
        <dbReference type="Proteomes" id="UP001060504"/>
    </source>
</evidence>
<comment type="caution">
    <text evidence="2">The sequence shown here is derived from an EMBL/GenBank/DDBJ whole genome shotgun (WGS) entry which is preliminary data.</text>
</comment>
<feature type="transmembrane region" description="Helical" evidence="1">
    <location>
        <begin position="71"/>
        <end position="92"/>
    </location>
</feature>
<proteinExistence type="predicted"/>
<gene>
    <name evidence="2" type="ORF">NGTWS1702_22090</name>
</gene>
<name>A0ABQ4VAJ7_9MYCO</name>
<feature type="transmembrane region" description="Helical" evidence="1">
    <location>
        <begin position="46"/>
        <end position="64"/>
    </location>
</feature>
<evidence type="ECO:0000313" key="2">
    <source>
        <dbReference type="EMBL" id="GJF16731.1"/>
    </source>
</evidence>
<keyword evidence="1" id="KW-0812">Transmembrane</keyword>
<organism evidence="2 3">
    <name type="scientific">Mycolicibacterium cyprinidarum</name>
    <dbReference type="NCBI Taxonomy" id="2860311"/>
    <lineage>
        <taxon>Bacteria</taxon>
        <taxon>Bacillati</taxon>
        <taxon>Actinomycetota</taxon>
        <taxon>Actinomycetes</taxon>
        <taxon>Mycobacteriales</taxon>
        <taxon>Mycobacteriaceae</taxon>
        <taxon>Mycolicibacterium</taxon>
    </lineage>
</organism>
<protein>
    <submittedName>
        <fullName evidence="2">Uncharacterized protein</fullName>
    </submittedName>
</protein>
<dbReference type="EMBL" id="BPRH01002314">
    <property type="protein sequence ID" value="GJF16731.1"/>
    <property type="molecule type" value="Genomic_DNA"/>
</dbReference>
<evidence type="ECO:0000256" key="1">
    <source>
        <dbReference type="SAM" id="Phobius"/>
    </source>
</evidence>
<reference evidence="2 3" key="1">
    <citation type="submission" date="2021-08" db="EMBL/GenBank/DDBJ databases">
        <title>Draft genome sequence of Mycolicibacterium sp. NGTWS1702 strain.</title>
        <authorList>
            <person name="Matsumoto M."/>
            <person name="Tang B.C.C."/>
            <person name="Machida Y."/>
            <person name="Matoyama H."/>
            <person name="Kishihara T."/>
            <person name="Sato S."/>
            <person name="Kondo I."/>
            <person name="Sano M."/>
            <person name="Kato G."/>
        </authorList>
    </citation>
    <scope>NUCLEOTIDE SEQUENCE [LARGE SCALE GENOMIC DNA]</scope>
    <source>
        <strain evidence="2 3">NGTWSNA01</strain>
    </source>
</reference>
<keyword evidence="1" id="KW-1133">Transmembrane helix</keyword>
<sequence>MAEPETSARGKRNNRRLGDFAGTVVLLMLQGFLWRAAMILGAQQTVVLYGGLVLLVTSIALSVWRVAGEKHAWGVAVTGCALQLVLGGVALLSHT</sequence>
<keyword evidence="1" id="KW-0472">Membrane</keyword>
<accession>A0ABQ4VAJ7</accession>
<feature type="transmembrane region" description="Helical" evidence="1">
    <location>
        <begin position="20"/>
        <end position="40"/>
    </location>
</feature>